<dbReference type="SUPFAM" id="SSF46689">
    <property type="entry name" value="Homeodomain-like"/>
    <property type="match status" value="1"/>
</dbReference>
<evidence type="ECO:0000256" key="4">
    <source>
        <dbReference type="ARBA" id="ARBA00023163"/>
    </source>
</evidence>
<protein>
    <submittedName>
        <fullName evidence="7">Transcriptional regulator, TetR family</fullName>
    </submittedName>
</protein>
<dbReference type="PANTHER" id="PTHR47506:SF6">
    <property type="entry name" value="HTH-TYPE TRANSCRIPTIONAL REPRESSOR NEMR"/>
    <property type="match status" value="1"/>
</dbReference>
<keyword evidence="3 5" id="KW-0238">DNA-binding</keyword>
<dbReference type="Pfam" id="PF00440">
    <property type="entry name" value="TetR_N"/>
    <property type="match status" value="1"/>
</dbReference>
<dbReference type="InterPro" id="IPR009057">
    <property type="entry name" value="Homeodomain-like_sf"/>
</dbReference>
<dbReference type="RefSeq" id="WP_008730637.1">
    <property type="nucleotide sequence ID" value="NZ_AKFT01000061.1"/>
</dbReference>
<dbReference type="Gene3D" id="1.10.357.10">
    <property type="entry name" value="Tetracycline Repressor, domain 2"/>
    <property type="match status" value="1"/>
</dbReference>
<evidence type="ECO:0000259" key="6">
    <source>
        <dbReference type="PROSITE" id="PS50977"/>
    </source>
</evidence>
<dbReference type="eggNOG" id="COG1309">
    <property type="taxonomic scope" value="Bacteria"/>
</dbReference>
<dbReference type="GO" id="GO:0003677">
    <property type="term" value="F:DNA binding"/>
    <property type="evidence" value="ECO:0007669"/>
    <property type="project" value="UniProtKB-UniRule"/>
</dbReference>
<keyword evidence="4" id="KW-0804">Transcription</keyword>
<evidence type="ECO:0000256" key="3">
    <source>
        <dbReference type="ARBA" id="ARBA00023125"/>
    </source>
</evidence>
<evidence type="ECO:0000256" key="1">
    <source>
        <dbReference type="ARBA" id="ARBA00022491"/>
    </source>
</evidence>
<evidence type="ECO:0000313" key="7">
    <source>
        <dbReference type="EMBL" id="EJF46460.1"/>
    </source>
</evidence>
<accession>J1HKI0</accession>
<dbReference type="Proteomes" id="UP000002941">
    <property type="component" value="Unassembled WGS sequence"/>
</dbReference>
<dbReference type="EMBL" id="AKFT01000061">
    <property type="protein sequence ID" value="EJF46460.1"/>
    <property type="molecule type" value="Genomic_DNA"/>
</dbReference>
<keyword evidence="8" id="KW-1185">Reference proteome</keyword>
<dbReference type="AlphaFoldDB" id="J1HKI0"/>
<dbReference type="InterPro" id="IPR039538">
    <property type="entry name" value="BetI_C"/>
</dbReference>
<evidence type="ECO:0000256" key="2">
    <source>
        <dbReference type="ARBA" id="ARBA00023015"/>
    </source>
</evidence>
<keyword evidence="1" id="KW-0678">Repressor</keyword>
<reference evidence="7 8" key="1">
    <citation type="submission" date="2012-05" db="EMBL/GenBank/DDBJ databases">
        <authorList>
            <person name="Harkins D.M."/>
            <person name="Madupu R."/>
            <person name="Durkin A.S."/>
            <person name="Torralba M."/>
            <person name="Methe B."/>
            <person name="Sutton G.G."/>
            <person name="Nelson K.E."/>
        </authorList>
    </citation>
    <scope>NUCLEOTIDE SEQUENCE [LARGE SCALE GENOMIC DNA]</scope>
    <source>
        <strain evidence="7 8">F0489</strain>
    </source>
</reference>
<dbReference type="PANTHER" id="PTHR47506">
    <property type="entry name" value="TRANSCRIPTIONAL REGULATORY PROTEIN"/>
    <property type="match status" value="1"/>
</dbReference>
<sequence length="207" mass="23256">MPKLIDHDRRREEIATATWRVILANGVSSVSIRTVAAEAGISTGSLRHVFPRKTDLLVHALQLVDQHAWERIKRHLDEPDTRTRVLAIIKELLPLDAERRAEMEVNIALVAEAPGNEEVRSARDEAYEVLRDACRRMITSLHHAGLTEPGLDIEAATTTLHGLIDGLAMHMLINPDPAFEQQALQMIETNLDHLRICGYSACRRADR</sequence>
<dbReference type="SUPFAM" id="SSF48498">
    <property type="entry name" value="Tetracyclin repressor-like, C-terminal domain"/>
    <property type="match status" value="1"/>
</dbReference>
<dbReference type="OrthoDB" id="9816296at2"/>
<feature type="domain" description="HTH tetR-type" evidence="6">
    <location>
        <begin position="8"/>
        <end position="68"/>
    </location>
</feature>
<evidence type="ECO:0000313" key="8">
    <source>
        <dbReference type="Proteomes" id="UP000002941"/>
    </source>
</evidence>
<dbReference type="InterPro" id="IPR001647">
    <property type="entry name" value="HTH_TetR"/>
</dbReference>
<proteinExistence type="predicted"/>
<evidence type="ECO:0000256" key="5">
    <source>
        <dbReference type="PROSITE-ProRule" id="PRU00335"/>
    </source>
</evidence>
<dbReference type="PROSITE" id="PS50977">
    <property type="entry name" value="HTH_TETR_2"/>
    <property type="match status" value="1"/>
</dbReference>
<dbReference type="InterPro" id="IPR036271">
    <property type="entry name" value="Tet_transcr_reg_TetR-rel_C_sf"/>
</dbReference>
<name>J1HKI0_9ACTO</name>
<dbReference type="PATRIC" id="fig|1125718.3.peg.885"/>
<comment type="caution">
    <text evidence="7">The sequence shown here is derived from an EMBL/GenBank/DDBJ whole genome shotgun (WGS) entry which is preliminary data.</text>
</comment>
<organism evidence="7 8">
    <name type="scientific">Actinomyces massiliensis F0489</name>
    <dbReference type="NCBI Taxonomy" id="1125718"/>
    <lineage>
        <taxon>Bacteria</taxon>
        <taxon>Bacillati</taxon>
        <taxon>Actinomycetota</taxon>
        <taxon>Actinomycetes</taxon>
        <taxon>Actinomycetales</taxon>
        <taxon>Actinomycetaceae</taxon>
        <taxon>Actinomyces</taxon>
    </lineage>
</organism>
<dbReference type="Pfam" id="PF13977">
    <property type="entry name" value="TetR_C_6"/>
    <property type="match status" value="1"/>
</dbReference>
<feature type="DNA-binding region" description="H-T-H motif" evidence="5">
    <location>
        <begin position="31"/>
        <end position="50"/>
    </location>
</feature>
<gene>
    <name evidence="7" type="ORF">HMPREF1318_2944</name>
</gene>
<keyword evidence="2" id="KW-0805">Transcription regulation</keyword>